<comment type="caution">
    <text evidence="2">The sequence shown here is derived from an EMBL/GenBank/DDBJ whole genome shotgun (WGS) entry which is preliminary data.</text>
</comment>
<organism evidence="2 5">
    <name type="scientific">Pseudonocardia alni</name>
    <name type="common">Amycolata alni</name>
    <dbReference type="NCBI Taxonomy" id="33907"/>
    <lineage>
        <taxon>Bacteria</taxon>
        <taxon>Bacillati</taxon>
        <taxon>Actinomycetota</taxon>
        <taxon>Actinomycetes</taxon>
        <taxon>Pseudonocardiales</taxon>
        <taxon>Pseudonocardiaceae</taxon>
        <taxon>Pseudonocardia</taxon>
    </lineage>
</organism>
<accession>A0AA44UNR0</accession>
<feature type="transmembrane region" description="Helical" evidence="1">
    <location>
        <begin position="56"/>
        <end position="75"/>
    </location>
</feature>
<proteinExistence type="predicted"/>
<keyword evidence="5" id="KW-1185">Reference proteome</keyword>
<protein>
    <recommendedName>
        <fullName evidence="6">DUF4190 domain-containing protein</fullName>
    </recommendedName>
</protein>
<evidence type="ECO:0000313" key="5">
    <source>
        <dbReference type="Proteomes" id="UP000549695"/>
    </source>
</evidence>
<keyword evidence="1" id="KW-1133">Transmembrane helix</keyword>
<evidence type="ECO:0008006" key="6">
    <source>
        <dbReference type="Google" id="ProtNLM"/>
    </source>
</evidence>
<dbReference type="Proteomes" id="UP000232453">
    <property type="component" value="Unassembled WGS sequence"/>
</dbReference>
<accession>A0A852W4D4</accession>
<gene>
    <name evidence="3" type="ORF">ATL51_2257</name>
    <name evidence="2" type="ORF">HDA37_004182</name>
</gene>
<sequence length="81" mass="8343">MSNMQTTDKPTLAYASLALGIIAIAAFLVPIAAWILGAAGLVAGFLAYRKPGMAKLAQIGMTVSFVGILAGVYYFSTIMAG</sequence>
<evidence type="ECO:0000256" key="1">
    <source>
        <dbReference type="SAM" id="Phobius"/>
    </source>
</evidence>
<reference evidence="2 5" key="1">
    <citation type="submission" date="2020-07" db="EMBL/GenBank/DDBJ databases">
        <title>Sequencing the genomes of 1000 actinobacteria strains.</title>
        <authorList>
            <person name="Klenk H.-P."/>
        </authorList>
    </citation>
    <scope>NUCLEOTIDE SEQUENCE [LARGE SCALE GENOMIC DNA]</scope>
    <source>
        <strain evidence="3 4">DSM 44104</strain>
        <strain evidence="2 5">DSM 44749</strain>
    </source>
</reference>
<evidence type="ECO:0000313" key="4">
    <source>
        <dbReference type="Proteomes" id="UP000232453"/>
    </source>
</evidence>
<feature type="transmembrane region" description="Helical" evidence="1">
    <location>
        <begin position="12"/>
        <end position="36"/>
    </location>
</feature>
<dbReference type="EMBL" id="JACCCZ010000001">
    <property type="protein sequence ID" value="NYG03897.1"/>
    <property type="molecule type" value="Genomic_DNA"/>
</dbReference>
<keyword evidence="1" id="KW-0812">Transmembrane</keyword>
<evidence type="ECO:0000313" key="3">
    <source>
        <dbReference type="EMBL" id="PKB30586.1"/>
    </source>
</evidence>
<dbReference type="GeneID" id="98053875"/>
<evidence type="ECO:0000313" key="2">
    <source>
        <dbReference type="EMBL" id="NYG03897.1"/>
    </source>
</evidence>
<dbReference type="Proteomes" id="UP000549695">
    <property type="component" value="Unassembled WGS sequence"/>
</dbReference>
<dbReference type="EMBL" id="PHUJ01000003">
    <property type="protein sequence ID" value="PKB30586.1"/>
    <property type="molecule type" value="Genomic_DNA"/>
</dbReference>
<name>A0A852W4D4_PSEA5</name>
<keyword evidence="1" id="KW-0472">Membrane</keyword>
<dbReference type="RefSeq" id="WP_073578488.1">
    <property type="nucleotide sequence ID" value="NZ_BAAAJZ010000003.1"/>
</dbReference>
<dbReference type="AlphaFoldDB" id="A0A852W4D4"/>